<protein>
    <submittedName>
        <fullName evidence="1">Uncharacterized protein</fullName>
    </submittedName>
</protein>
<dbReference type="AlphaFoldDB" id="A0A0A8ZYW7"/>
<name>A0A0A8ZYW7_ARUDO</name>
<dbReference type="EMBL" id="GBRH01257913">
    <property type="protein sequence ID" value="JAD39982.1"/>
    <property type="molecule type" value="Transcribed_RNA"/>
</dbReference>
<sequence>MVRFSLDSRFDFKVAMQLYQPVSHCFVAA</sequence>
<reference evidence="1" key="2">
    <citation type="journal article" date="2015" name="Data Brief">
        <title>Shoot transcriptome of the giant reed, Arundo donax.</title>
        <authorList>
            <person name="Barrero R.A."/>
            <person name="Guerrero F.D."/>
            <person name="Moolhuijzen P."/>
            <person name="Goolsby J.A."/>
            <person name="Tidwell J."/>
            <person name="Bellgard S.E."/>
            <person name="Bellgard M.I."/>
        </authorList>
    </citation>
    <scope>NUCLEOTIDE SEQUENCE</scope>
    <source>
        <tissue evidence="1">Shoot tissue taken approximately 20 cm above the soil surface</tissue>
    </source>
</reference>
<accession>A0A0A8ZYW7</accession>
<proteinExistence type="predicted"/>
<organism evidence="1">
    <name type="scientific">Arundo donax</name>
    <name type="common">Giant reed</name>
    <name type="synonym">Donax arundinaceus</name>
    <dbReference type="NCBI Taxonomy" id="35708"/>
    <lineage>
        <taxon>Eukaryota</taxon>
        <taxon>Viridiplantae</taxon>
        <taxon>Streptophyta</taxon>
        <taxon>Embryophyta</taxon>
        <taxon>Tracheophyta</taxon>
        <taxon>Spermatophyta</taxon>
        <taxon>Magnoliopsida</taxon>
        <taxon>Liliopsida</taxon>
        <taxon>Poales</taxon>
        <taxon>Poaceae</taxon>
        <taxon>PACMAD clade</taxon>
        <taxon>Arundinoideae</taxon>
        <taxon>Arundineae</taxon>
        <taxon>Arundo</taxon>
    </lineage>
</organism>
<reference evidence="1" key="1">
    <citation type="submission" date="2014-09" db="EMBL/GenBank/DDBJ databases">
        <authorList>
            <person name="Magalhaes I.L.F."/>
            <person name="Oliveira U."/>
            <person name="Santos F.R."/>
            <person name="Vidigal T.H.D.A."/>
            <person name="Brescovit A.D."/>
            <person name="Santos A.J."/>
        </authorList>
    </citation>
    <scope>NUCLEOTIDE SEQUENCE</scope>
    <source>
        <tissue evidence="1">Shoot tissue taken approximately 20 cm above the soil surface</tissue>
    </source>
</reference>
<evidence type="ECO:0000313" key="1">
    <source>
        <dbReference type="EMBL" id="JAD39982.1"/>
    </source>
</evidence>